<evidence type="ECO:0000313" key="2">
    <source>
        <dbReference type="Proteomes" id="UP000694920"/>
    </source>
</evidence>
<evidence type="ECO:0000259" key="1">
    <source>
        <dbReference type="Pfam" id="PF13843"/>
    </source>
</evidence>
<protein>
    <submittedName>
        <fullName evidence="3">PiggyBac transposable element-derived protein 4</fullName>
    </submittedName>
</protein>
<dbReference type="Proteomes" id="UP000694920">
    <property type="component" value="Unplaced"/>
</dbReference>
<dbReference type="InterPro" id="IPR029526">
    <property type="entry name" value="PGBD"/>
</dbReference>
<keyword evidence="2" id="KW-1185">Reference proteome</keyword>
<dbReference type="Pfam" id="PF13843">
    <property type="entry name" value="DDE_Tnp_1_7"/>
    <property type="match status" value="1"/>
</dbReference>
<feature type="domain" description="PiggyBac transposable element-derived protein" evidence="1">
    <location>
        <begin position="79"/>
        <end position="215"/>
    </location>
</feature>
<organism evidence="2 3">
    <name type="scientific">Cephus cinctus</name>
    <name type="common">Wheat stem sawfly</name>
    <dbReference type="NCBI Taxonomy" id="211228"/>
    <lineage>
        <taxon>Eukaryota</taxon>
        <taxon>Metazoa</taxon>
        <taxon>Ecdysozoa</taxon>
        <taxon>Arthropoda</taxon>
        <taxon>Hexapoda</taxon>
        <taxon>Insecta</taxon>
        <taxon>Pterygota</taxon>
        <taxon>Neoptera</taxon>
        <taxon>Endopterygota</taxon>
        <taxon>Hymenoptera</taxon>
        <taxon>Cephoidea</taxon>
        <taxon>Cephidae</taxon>
        <taxon>Cephus</taxon>
    </lineage>
</organism>
<dbReference type="GeneID" id="107270744"/>
<reference evidence="3" key="1">
    <citation type="submission" date="2025-08" db="UniProtKB">
        <authorList>
            <consortium name="RefSeq"/>
        </authorList>
    </citation>
    <scope>IDENTIFICATION</scope>
</reference>
<dbReference type="RefSeq" id="XP_024943848.1">
    <property type="nucleotide sequence ID" value="XM_025088080.1"/>
</dbReference>
<dbReference type="PANTHER" id="PTHR46599:SF3">
    <property type="entry name" value="PIGGYBAC TRANSPOSABLE ELEMENT-DERIVED PROTEIN 4"/>
    <property type="match status" value="1"/>
</dbReference>
<dbReference type="PANTHER" id="PTHR46599">
    <property type="entry name" value="PIGGYBAC TRANSPOSABLE ELEMENT-DERIVED PROTEIN 4"/>
    <property type="match status" value="1"/>
</dbReference>
<gene>
    <name evidence="3" type="primary">LOC107270744</name>
</gene>
<name>A0AAJ7W437_CEPCN</name>
<sequence>MIAPMDFDYLDDSDSSIQIGHTRKRIRRISSSEDSEDDQCGSFINEDYVWKAENHTPIIHNFSSVGGATLNTQNLSRRKVFELFFNKELVTKLITETNKHGATDKNFIPLTDGELKVFIALNILMSLVSKPTIQSYWSTDKSIETPYFKNIMCRTRFVSIAKNLDFSSNNNSDDPLTKIREVSEVVKKTFIRMYVPHKNISIDESLMQCRSHFAETGKTNRYTGQKCMKPTVVIDYNQYMSGVDVGDQMLNMMLLNSYVLFKNHKKDQAFHVYKQLLAEEIIRQYLPNIKAFSYKDTCNSSKGKQNVKAMRCMLI</sequence>
<dbReference type="AlphaFoldDB" id="A0AAJ7W437"/>
<proteinExistence type="predicted"/>
<accession>A0AAJ7W437</accession>
<dbReference type="KEGG" id="ccin:107270744"/>
<evidence type="ECO:0000313" key="3">
    <source>
        <dbReference type="RefSeq" id="XP_024943848.1"/>
    </source>
</evidence>